<comment type="catalytic activity">
    <reaction evidence="1">
        <text>ATP + H2O = ADP + phosphate + H(+)</text>
        <dbReference type="Rhea" id="RHEA:13065"/>
        <dbReference type="ChEBI" id="CHEBI:15377"/>
        <dbReference type="ChEBI" id="CHEBI:15378"/>
        <dbReference type="ChEBI" id="CHEBI:30616"/>
        <dbReference type="ChEBI" id="CHEBI:43474"/>
        <dbReference type="ChEBI" id="CHEBI:456216"/>
    </reaction>
</comment>
<proteinExistence type="predicted"/>
<dbReference type="SUPFAM" id="SSF53067">
    <property type="entry name" value="Actin-like ATPase domain"/>
    <property type="match status" value="1"/>
</dbReference>
<dbReference type="InterPro" id="IPR004000">
    <property type="entry name" value="Actin"/>
</dbReference>
<dbReference type="EMBL" id="CAJNJA010026957">
    <property type="protein sequence ID" value="CAE7567891.1"/>
    <property type="molecule type" value="Genomic_DNA"/>
</dbReference>
<dbReference type="InterPro" id="IPR043129">
    <property type="entry name" value="ATPase_NBD"/>
</dbReference>
<evidence type="ECO:0000256" key="1">
    <source>
        <dbReference type="ARBA" id="ARBA00049360"/>
    </source>
</evidence>
<dbReference type="AlphaFoldDB" id="A0A812UA67"/>
<dbReference type="Proteomes" id="UP000601435">
    <property type="component" value="Unassembled WGS sequence"/>
</dbReference>
<accession>A0A812UA67</accession>
<gene>
    <name evidence="2" type="ORF">SNEC2469_LOCUS16540</name>
</gene>
<dbReference type="Gene3D" id="3.30.420.40">
    <property type="match status" value="2"/>
</dbReference>
<protein>
    <submittedName>
        <fullName evidence="2">Uncharacterized protein</fullName>
    </submittedName>
</protein>
<sequence>DTAQGWVDLLSPDHQVPRPTEAPRKVLVIDACTSPAFVGLIDVNDSEPGCKEFRQLPLPGSASGDWLPVFADLQLRPEDQPVVLVEPMHAKRAWREQVCKDLVRAGVPSLAFVPSAVAACQIHFCSQSNTASIDSMIVVDVGTAHLSVTPLCEGYLLVPAIVSHEDLDPEGPAWPQISSAIQTAVRRCPVETTRSLRRRDPFLDDNVVVQEYVYGAAPFSRRVHLIGSRSSEALAQQLQNGSGGMLSATADGPDAAWRGAAKVCRHPQLQSFLTTREEYLEHGCSAVHRKCL</sequence>
<comment type="caution">
    <text evidence="2">The sequence shown here is derived from an EMBL/GenBank/DDBJ whole genome shotgun (WGS) entry which is preliminary data.</text>
</comment>
<organism evidence="2 3">
    <name type="scientific">Symbiodinium necroappetens</name>
    <dbReference type="NCBI Taxonomy" id="1628268"/>
    <lineage>
        <taxon>Eukaryota</taxon>
        <taxon>Sar</taxon>
        <taxon>Alveolata</taxon>
        <taxon>Dinophyceae</taxon>
        <taxon>Suessiales</taxon>
        <taxon>Symbiodiniaceae</taxon>
        <taxon>Symbiodinium</taxon>
    </lineage>
</organism>
<keyword evidence="3" id="KW-1185">Reference proteome</keyword>
<name>A0A812UA67_9DINO</name>
<dbReference type="Pfam" id="PF00022">
    <property type="entry name" value="Actin"/>
    <property type="match status" value="1"/>
</dbReference>
<evidence type="ECO:0000313" key="2">
    <source>
        <dbReference type="EMBL" id="CAE7567891.1"/>
    </source>
</evidence>
<evidence type="ECO:0000313" key="3">
    <source>
        <dbReference type="Proteomes" id="UP000601435"/>
    </source>
</evidence>
<dbReference type="OrthoDB" id="407538at2759"/>
<reference evidence="2" key="1">
    <citation type="submission" date="2021-02" db="EMBL/GenBank/DDBJ databases">
        <authorList>
            <person name="Dougan E. K."/>
            <person name="Rhodes N."/>
            <person name="Thang M."/>
            <person name="Chan C."/>
        </authorList>
    </citation>
    <scope>NUCLEOTIDE SEQUENCE</scope>
</reference>
<feature type="non-terminal residue" evidence="2">
    <location>
        <position position="292"/>
    </location>
</feature>